<dbReference type="Pfam" id="PF03108">
    <property type="entry name" value="DBD_Tnp_Mut"/>
    <property type="match status" value="1"/>
</dbReference>
<keyword evidence="3" id="KW-1185">Reference proteome</keyword>
<dbReference type="EMBL" id="JBBPBM010000017">
    <property type="protein sequence ID" value="KAK8556639.1"/>
    <property type="molecule type" value="Genomic_DNA"/>
</dbReference>
<evidence type="ECO:0000313" key="2">
    <source>
        <dbReference type="EMBL" id="KAK8556639.1"/>
    </source>
</evidence>
<dbReference type="PANTHER" id="PTHR31973:SF189">
    <property type="entry name" value="TRANSPOSASE, MUDR, PLANT, MULE TRANSPOSASE DOMAIN PROTEIN-RELATED"/>
    <property type="match status" value="1"/>
</dbReference>
<sequence length="325" mass="37580">MLQGNAGVETTNEQARIDEVSNEVNVRLGAASDDEEIRDIWVKAKQKKKILGLEELYANDKVTFEAQSSQRKKKVNSSTEKIVENTYESGGETDYVDSSYLESYDTDSEGELVCRKTHHVSFDPTNPVPIFHLGMVFHGPNEFKEVLTKYAIAKRFDILYKRNESERTRAQCKQEGCPFLIYAALDKVDGFYKIKTFKETHECSITFKNTRANYKYVGKHFLNKLKVLPKLKLTEMQKLGKKELKVDLSKGTCSWERRWALEEIKGRVLHEFSRLFDYTHALRYVNPNANIELMVERSTPFETPKFRRTWDLTGIPCPHAIAVML</sequence>
<dbReference type="InterPro" id="IPR004332">
    <property type="entry name" value="Transposase_MuDR"/>
</dbReference>
<comment type="caution">
    <text evidence="2">The sequence shown here is derived from an EMBL/GenBank/DDBJ whole genome shotgun (WGS) entry which is preliminary data.</text>
</comment>
<evidence type="ECO:0000313" key="3">
    <source>
        <dbReference type="Proteomes" id="UP001472677"/>
    </source>
</evidence>
<reference evidence="2 3" key="1">
    <citation type="journal article" date="2024" name="G3 (Bethesda)">
        <title>Genome assembly of Hibiscus sabdariffa L. provides insights into metabolisms of medicinal natural products.</title>
        <authorList>
            <person name="Kim T."/>
        </authorList>
    </citation>
    <scope>NUCLEOTIDE SEQUENCE [LARGE SCALE GENOMIC DNA]</scope>
    <source>
        <strain evidence="2">TK-2024</strain>
        <tissue evidence="2">Old leaves</tissue>
    </source>
</reference>
<name>A0ABR2EAR5_9ROSI</name>
<dbReference type="Proteomes" id="UP001472677">
    <property type="component" value="Unassembled WGS sequence"/>
</dbReference>
<accession>A0ABR2EAR5</accession>
<evidence type="ECO:0000259" key="1">
    <source>
        <dbReference type="Pfam" id="PF03108"/>
    </source>
</evidence>
<dbReference type="PANTHER" id="PTHR31973">
    <property type="entry name" value="POLYPROTEIN, PUTATIVE-RELATED"/>
    <property type="match status" value="1"/>
</dbReference>
<proteinExistence type="predicted"/>
<protein>
    <recommendedName>
        <fullName evidence="1">Transposase MuDR plant domain-containing protein</fullName>
    </recommendedName>
</protein>
<feature type="domain" description="Transposase MuDR plant" evidence="1">
    <location>
        <begin position="132"/>
        <end position="185"/>
    </location>
</feature>
<gene>
    <name evidence="2" type="ORF">V6N12_003036</name>
</gene>
<organism evidence="2 3">
    <name type="scientific">Hibiscus sabdariffa</name>
    <name type="common">roselle</name>
    <dbReference type="NCBI Taxonomy" id="183260"/>
    <lineage>
        <taxon>Eukaryota</taxon>
        <taxon>Viridiplantae</taxon>
        <taxon>Streptophyta</taxon>
        <taxon>Embryophyta</taxon>
        <taxon>Tracheophyta</taxon>
        <taxon>Spermatophyta</taxon>
        <taxon>Magnoliopsida</taxon>
        <taxon>eudicotyledons</taxon>
        <taxon>Gunneridae</taxon>
        <taxon>Pentapetalae</taxon>
        <taxon>rosids</taxon>
        <taxon>malvids</taxon>
        <taxon>Malvales</taxon>
        <taxon>Malvaceae</taxon>
        <taxon>Malvoideae</taxon>
        <taxon>Hibiscus</taxon>
    </lineage>
</organism>